<comment type="function">
    <text evidence="7">3'-5' exoribonuclease that releases 5'-nucleoside monophosphates and is involved in maturation of structured RNAs.</text>
</comment>
<dbReference type="PANTHER" id="PTHR23355:SF9">
    <property type="entry name" value="DIS3-LIKE EXONUCLEASE 2"/>
    <property type="match status" value="1"/>
</dbReference>
<dbReference type="Pfam" id="PF00773">
    <property type="entry name" value="RNB"/>
    <property type="match status" value="1"/>
</dbReference>
<dbReference type="EMBL" id="FLYE01000045">
    <property type="protein sequence ID" value="SCA57578.1"/>
    <property type="molecule type" value="Genomic_DNA"/>
</dbReference>
<keyword evidence="11" id="KW-1185">Reference proteome</keyword>
<keyword evidence="6 7" id="KW-0694">RNA-binding</keyword>
<dbReference type="PANTHER" id="PTHR23355">
    <property type="entry name" value="RIBONUCLEASE"/>
    <property type="match status" value="1"/>
</dbReference>
<evidence type="ECO:0000313" key="11">
    <source>
        <dbReference type="Proteomes" id="UP000231658"/>
    </source>
</evidence>
<dbReference type="SUPFAM" id="SSF50249">
    <property type="entry name" value="Nucleic acid-binding proteins"/>
    <property type="match status" value="2"/>
</dbReference>
<dbReference type="AlphaFoldDB" id="A0A1C3RJX8"/>
<evidence type="ECO:0000256" key="5">
    <source>
        <dbReference type="ARBA" id="ARBA00022839"/>
    </source>
</evidence>
<dbReference type="InterPro" id="IPR001900">
    <property type="entry name" value="RNase_II/R"/>
</dbReference>
<dbReference type="Pfam" id="PF00575">
    <property type="entry name" value="S1"/>
    <property type="match status" value="1"/>
</dbReference>
<keyword evidence="4 7" id="KW-0378">Hydrolase</keyword>
<dbReference type="InterPro" id="IPR004476">
    <property type="entry name" value="RNase_II/RNase_R"/>
</dbReference>
<sequence length="796" mass="88475">MLILRDDGNLAYRHSGAGQNPVCAKIWTLACARVTVSKQSKDKIVTDQTRKPIPFPTKAQILEFINESPGSVGKREIARAFALRGPAKIQLKKVLKELERDGKLGRGGKRRFATPGSMPDVAVLEIIGIDEDGELLAKPLSWQGDDKPPKVYVSQSGGRTAYGLRDRVLCRMHKLSAKEYEAQVIRQISEAPSRILGVYQAGGDGGGRLVPTDRRAKSEMIIAPENAMEAESGELVLCEPLPGRVFGLKPAKVVERLGDTDQPKAVSLVCIHAHDIPTEFTKEAVEQAETAQAVPLGKRVDLRDVPLVTIDGADARDYDDAVFAEPDTDPKNEGGWHIIVAIADVSHYVRTGDDLDRCAYERGNSVYFPDRVVPMLPEALSNGWCSLVPHEDRGCVAVHMWIDADGHLLRHKFVRALMRSHARLTYEQAQEARDGQLDDVTEHIVETVINPLYGAYESFQRYRAERNVLELDVPERKMAFNEEGKVASIDKRQRLDSHKLIEEFMITANVAAAEALEHKRQPCMYRVHDAPGLEKMEALRQFLGSLDIKIAKGQQPNPKIFNRILGQVRETDQNHMVNMVVLRSQSQAEYNPENIGHFGLSLNRYAHFTSPIRRYSDLLVHRALIRGYGLGEGGLTEDAKDFSDMGEHLSKTERRAAGAERDAMDRYTTLFLADRVGASFGARVNGVTRFGLFVTLDETGADGLVPIRSLPQDYYDHDEQLHTLVGKRSGFTFRLGQIVEVKLMEADTVTGGMVFNIVLSPEDVAKAAKAGGGGRRPKKGHRKGFKKSSNSRRRSR</sequence>
<dbReference type="GO" id="GO:0008859">
    <property type="term" value="F:exoribonuclease II activity"/>
    <property type="evidence" value="ECO:0007669"/>
    <property type="project" value="UniProtKB-UniRule"/>
</dbReference>
<dbReference type="Gene3D" id="2.40.50.140">
    <property type="entry name" value="Nucleic acid-binding proteins"/>
    <property type="match status" value="1"/>
</dbReference>
<protein>
    <recommendedName>
        <fullName evidence="7">Ribonuclease R</fullName>
        <shortName evidence="7">RNase R</shortName>
        <ecNumber evidence="7">3.1.13.1</ecNumber>
    </recommendedName>
</protein>
<dbReference type="InterPro" id="IPR003029">
    <property type="entry name" value="S1_domain"/>
</dbReference>
<proteinExistence type="inferred from homology"/>
<feature type="region of interest" description="Disordered" evidence="8">
    <location>
        <begin position="766"/>
        <end position="796"/>
    </location>
</feature>
<comment type="catalytic activity">
    <reaction evidence="1 7">
        <text>Exonucleolytic cleavage in the 3'- to 5'-direction to yield nucleoside 5'-phosphates.</text>
        <dbReference type="EC" id="3.1.13.1"/>
    </reaction>
</comment>
<evidence type="ECO:0000256" key="6">
    <source>
        <dbReference type="ARBA" id="ARBA00022884"/>
    </source>
</evidence>
<dbReference type="PROSITE" id="PS01175">
    <property type="entry name" value="RIBONUCLEASE_II"/>
    <property type="match status" value="1"/>
</dbReference>
<dbReference type="Pfam" id="PF17876">
    <property type="entry name" value="CSD2"/>
    <property type="match status" value="1"/>
</dbReference>
<accession>A0A1C3RJX8</accession>
<dbReference type="NCBIfam" id="TIGR02063">
    <property type="entry name" value="RNase_R"/>
    <property type="match status" value="1"/>
</dbReference>
<dbReference type="NCBIfam" id="TIGR00358">
    <property type="entry name" value="3_prime_RNase"/>
    <property type="match status" value="1"/>
</dbReference>
<feature type="compositionally biased region" description="Basic residues" evidence="8">
    <location>
        <begin position="775"/>
        <end position="796"/>
    </location>
</feature>
<feature type="domain" description="S1 motif" evidence="9">
    <location>
        <begin position="677"/>
        <end position="762"/>
    </location>
</feature>
<dbReference type="InterPro" id="IPR050180">
    <property type="entry name" value="RNR_Ribonuclease"/>
</dbReference>
<reference evidence="10 11" key="1">
    <citation type="submission" date="2016-07" db="EMBL/GenBank/DDBJ databases">
        <authorList>
            <person name="Lefevre C.T."/>
        </authorList>
    </citation>
    <scope>NUCLEOTIDE SEQUENCE [LARGE SCALE GENOMIC DNA]</scope>
    <source>
        <strain evidence="10">PR1</strain>
    </source>
</reference>
<dbReference type="SMART" id="SM00316">
    <property type="entry name" value="S1"/>
    <property type="match status" value="1"/>
</dbReference>
<dbReference type="InterPro" id="IPR011805">
    <property type="entry name" value="RNase_R"/>
</dbReference>
<gene>
    <name evidence="7 10" type="primary">rnr</name>
    <name evidence="10" type="ORF">MTBPR1_60091</name>
</gene>
<name>A0A1C3RJX8_9PROT</name>
<dbReference type="STRING" id="1867952.MTBPR1_60091"/>
<organism evidence="10 11">
    <name type="scientific">Candidatus Terasakiella magnetica</name>
    <dbReference type="NCBI Taxonomy" id="1867952"/>
    <lineage>
        <taxon>Bacteria</taxon>
        <taxon>Pseudomonadati</taxon>
        <taxon>Pseudomonadota</taxon>
        <taxon>Alphaproteobacteria</taxon>
        <taxon>Rhodospirillales</taxon>
        <taxon>Terasakiellaceae</taxon>
        <taxon>Terasakiella</taxon>
    </lineage>
</organism>
<dbReference type="GO" id="GO:0006402">
    <property type="term" value="P:mRNA catabolic process"/>
    <property type="evidence" value="ECO:0007669"/>
    <property type="project" value="TreeGrafter"/>
</dbReference>
<dbReference type="InterPro" id="IPR022966">
    <property type="entry name" value="RNase_II/R_CS"/>
</dbReference>
<evidence type="ECO:0000313" key="10">
    <source>
        <dbReference type="EMBL" id="SCA57578.1"/>
    </source>
</evidence>
<keyword evidence="3 7" id="KW-0540">Nuclease</keyword>
<dbReference type="CDD" id="cd04471">
    <property type="entry name" value="S1_RNase_R"/>
    <property type="match status" value="1"/>
</dbReference>
<dbReference type="PROSITE" id="PS50126">
    <property type="entry name" value="S1"/>
    <property type="match status" value="1"/>
</dbReference>
<dbReference type="InterPro" id="IPR040476">
    <property type="entry name" value="CSD2"/>
</dbReference>
<keyword evidence="2 7" id="KW-0963">Cytoplasm</keyword>
<dbReference type="EC" id="3.1.13.1" evidence="7"/>
<comment type="similarity">
    <text evidence="7">Belongs to the RNR ribonuclease family. RNase R subfamily.</text>
</comment>
<comment type="subcellular location">
    <subcellularLocation>
        <location evidence="7">Cytoplasm</location>
    </subcellularLocation>
</comment>
<evidence type="ECO:0000259" key="9">
    <source>
        <dbReference type="PROSITE" id="PS50126"/>
    </source>
</evidence>
<evidence type="ECO:0000256" key="7">
    <source>
        <dbReference type="HAMAP-Rule" id="MF_01895"/>
    </source>
</evidence>
<dbReference type="InterPro" id="IPR012340">
    <property type="entry name" value="NA-bd_OB-fold"/>
</dbReference>
<evidence type="ECO:0000256" key="4">
    <source>
        <dbReference type="ARBA" id="ARBA00022801"/>
    </source>
</evidence>
<keyword evidence="5 7" id="KW-0269">Exonuclease</keyword>
<dbReference type="GO" id="GO:0003723">
    <property type="term" value="F:RNA binding"/>
    <property type="evidence" value="ECO:0007669"/>
    <property type="project" value="UniProtKB-UniRule"/>
</dbReference>
<dbReference type="GO" id="GO:0005829">
    <property type="term" value="C:cytosol"/>
    <property type="evidence" value="ECO:0007669"/>
    <property type="project" value="TreeGrafter"/>
</dbReference>
<dbReference type="HAMAP" id="MF_01895">
    <property type="entry name" value="RNase_R"/>
    <property type="match status" value="1"/>
</dbReference>
<evidence type="ECO:0000256" key="8">
    <source>
        <dbReference type="SAM" id="MobiDB-lite"/>
    </source>
</evidence>
<evidence type="ECO:0000256" key="3">
    <source>
        <dbReference type="ARBA" id="ARBA00022722"/>
    </source>
</evidence>
<dbReference type="Proteomes" id="UP000231658">
    <property type="component" value="Unassembled WGS sequence"/>
</dbReference>
<evidence type="ECO:0000256" key="2">
    <source>
        <dbReference type="ARBA" id="ARBA00022490"/>
    </source>
</evidence>
<evidence type="ECO:0000256" key="1">
    <source>
        <dbReference type="ARBA" id="ARBA00001849"/>
    </source>
</evidence>
<dbReference type="SMART" id="SM00955">
    <property type="entry name" value="RNB"/>
    <property type="match status" value="1"/>
</dbReference>